<accession>A0A9E8KQG9</accession>
<protein>
    <submittedName>
        <fullName evidence="2">Class I adenylate cyclase</fullName>
    </submittedName>
</protein>
<dbReference type="PIRSF" id="PIRSF001444">
    <property type="entry name" value="Adenylate_cycl"/>
    <property type="match status" value="1"/>
</dbReference>
<dbReference type="InterPro" id="IPR024685">
    <property type="entry name" value="Adenylate_cyclase_1_N"/>
</dbReference>
<keyword evidence="3" id="KW-1185">Reference proteome</keyword>
<evidence type="ECO:0000259" key="1">
    <source>
        <dbReference type="Pfam" id="PF12633"/>
    </source>
</evidence>
<name>A0A9E8KQG9_9ALTE</name>
<proteinExistence type="predicted"/>
<dbReference type="Proteomes" id="UP001164472">
    <property type="component" value="Chromosome"/>
</dbReference>
<evidence type="ECO:0000313" key="3">
    <source>
        <dbReference type="Proteomes" id="UP001164472"/>
    </source>
</evidence>
<dbReference type="GO" id="GO:0006171">
    <property type="term" value="P:cAMP biosynthetic process"/>
    <property type="evidence" value="ECO:0007669"/>
    <property type="project" value="InterPro"/>
</dbReference>
<dbReference type="PANTHER" id="PTHR38760:SF1">
    <property type="entry name" value="ADENYLATE CYCLASE"/>
    <property type="match status" value="1"/>
</dbReference>
<sequence length="958" mass="110445">MGLKKVIQPDYREGVDRKQLNILRDRFLLINQHRLERTQQALPLRHQTTLDLLPLFFQVNHPLLPGYVSRDTPRGVANYAPDKLVLQTAQRFSKTFKYKSEKRLKPDILSLFMMGSIGTIAQSESSDIDIWLCHRSGLSSAQLALLQRKAELITEWADAGGLEIHFFLMDADHFRQGQGGCVDKESSGSAQHFLLLDEFYRTSVLIAGCYPLWWLIPVCDEDEYDTFAELLTRKRFIRETDVIDFGGLAHIPKEEFVGAGMWQLYKGIDAPYKSVIKLLLTELYAQELPEKLNLSLEYKQAIYNDDLDVDNLDPYVMIYRRLERYLKERGELERLELIRRSFYLKVGKKLTSKPTARTASWQRKVMTRLVESWQWSDSLLRSLDQRNLWRVPQVIKERKAVVSELTHSYRFLSQFARTHGLKAHINADDMAILGRKLYAVFQRKAGKVELINSGIAPSLHEDHLAFHHQSSQPLATDANGWLLYRELDSSTDVAFHPVLKRSTSIVELIAWCYFNGIVSKGTRLSLVAGKSTMTMFELKNIIATFDQLAPYPLPSVPQERFRQNHFPLHTILFVNVGVDPMEEMSARGVHKLSDRNDSLGYSSYRDNLVATLDQISINSWHELSVQRYELGDTLIQCLKYYLATLVEVGDHPMPRLDVRCFCPNRAMAIAKRVNTLFNDVVGAFFSAKGILPVRYIIEMDRRFFVIQFFNQQPRFTGFDGLSPLLMHLEQPQSSYAPIVVDHYALLDQPKLRLVFDKSRAGTIQVFFHVIKDEAELYIVDEYGSLFTSTTPYHSHQSLLIPLYRFFTTILERRQMHQSIDVFSSDLELEFSELKVGKTPMDYTVDKKVLAPEAVALFVDVQAIGSYDAQGELQFDIYCDQQEFSVLEYGDRLIPAVAHYILSKRKQGELYPCYLTDLGLPQGVDEHDYHTGLQTVQYLQYKKTLEEKLNQALQTLTDR</sequence>
<dbReference type="RefSeq" id="WP_251810134.1">
    <property type="nucleotide sequence ID" value="NZ_CP101527.1"/>
</dbReference>
<organism evidence="2 3">
    <name type="scientific">Alkalimarinus sediminis</name>
    <dbReference type="NCBI Taxonomy" id="1632866"/>
    <lineage>
        <taxon>Bacteria</taxon>
        <taxon>Pseudomonadati</taxon>
        <taxon>Pseudomonadota</taxon>
        <taxon>Gammaproteobacteria</taxon>
        <taxon>Alteromonadales</taxon>
        <taxon>Alteromonadaceae</taxon>
        <taxon>Alkalimarinus</taxon>
    </lineage>
</organism>
<dbReference type="KEGG" id="asem:NNL22_17055"/>
<dbReference type="Pfam" id="PF12633">
    <property type="entry name" value="Adenyl_cycl_N"/>
    <property type="match status" value="1"/>
</dbReference>
<dbReference type="GO" id="GO:0004016">
    <property type="term" value="F:adenylate cyclase activity"/>
    <property type="evidence" value="ECO:0007669"/>
    <property type="project" value="InterPro"/>
</dbReference>
<dbReference type="EMBL" id="CP101527">
    <property type="protein sequence ID" value="UZW74707.1"/>
    <property type="molecule type" value="Genomic_DNA"/>
</dbReference>
<dbReference type="InterPro" id="IPR000274">
    <property type="entry name" value="Adenylate_cyclase_1"/>
</dbReference>
<reference evidence="2" key="1">
    <citation type="submission" date="2022-07" db="EMBL/GenBank/DDBJ databases">
        <title>Alkalimarinus sp. nov., isolated from gut of a Alitta virens.</title>
        <authorList>
            <person name="Yang A.I."/>
            <person name="Shin N.-R."/>
        </authorList>
    </citation>
    <scope>NUCLEOTIDE SEQUENCE</scope>
    <source>
        <strain evidence="2">FA028</strain>
    </source>
</reference>
<evidence type="ECO:0000313" key="2">
    <source>
        <dbReference type="EMBL" id="UZW74707.1"/>
    </source>
</evidence>
<dbReference type="PANTHER" id="PTHR38760">
    <property type="entry name" value="ADENYLATE CYCLASE"/>
    <property type="match status" value="1"/>
</dbReference>
<feature type="domain" description="Adenylate cyclase class-I N-terminal" evidence="1">
    <location>
        <begin position="20"/>
        <end position="214"/>
    </location>
</feature>
<dbReference type="Pfam" id="PF01295">
    <property type="entry name" value="Adenylate_cycl"/>
    <property type="match status" value="1"/>
</dbReference>
<gene>
    <name evidence="2" type="ORF">NNL22_17055</name>
</gene>
<dbReference type="AlphaFoldDB" id="A0A9E8KQG9"/>